<feature type="site" description="Deprotonates C-terminal active site Cys" evidence="8">
    <location>
        <position position="26"/>
    </location>
</feature>
<dbReference type="GO" id="GO:0045454">
    <property type="term" value="P:cell redox homeostasis"/>
    <property type="evidence" value="ECO:0007669"/>
    <property type="project" value="TreeGrafter"/>
</dbReference>
<evidence type="ECO:0000256" key="8">
    <source>
        <dbReference type="PIRSR" id="PIRSR000077-1"/>
    </source>
</evidence>
<feature type="active site" description="Nucleophile" evidence="8">
    <location>
        <position position="35"/>
    </location>
</feature>
<dbReference type="PROSITE" id="PS51352">
    <property type="entry name" value="THIOREDOXIN_2"/>
    <property type="match status" value="1"/>
</dbReference>
<dbReference type="InterPro" id="IPR013766">
    <property type="entry name" value="Thioredoxin_domain"/>
</dbReference>
<dbReference type="Pfam" id="PF00085">
    <property type="entry name" value="Thioredoxin"/>
    <property type="match status" value="1"/>
</dbReference>
<comment type="caution">
    <text evidence="11">The sequence shown here is derived from an EMBL/GenBank/DDBJ whole genome shotgun (WGS) entry which is preliminary data.</text>
</comment>
<keyword evidence="5 9" id="KW-0676">Redox-active center</keyword>
<dbReference type="PROSITE" id="PS00194">
    <property type="entry name" value="THIOREDOXIN_1"/>
    <property type="match status" value="1"/>
</dbReference>
<evidence type="ECO:0000256" key="1">
    <source>
        <dbReference type="ARBA" id="ARBA00008987"/>
    </source>
</evidence>
<feature type="active site" description="Nucleophile" evidence="8">
    <location>
        <position position="32"/>
    </location>
</feature>
<dbReference type="GO" id="GO:0015035">
    <property type="term" value="F:protein-disulfide reductase activity"/>
    <property type="evidence" value="ECO:0007669"/>
    <property type="project" value="UniProtKB-UniRule"/>
</dbReference>
<dbReference type="OrthoDB" id="9790390at2"/>
<dbReference type="PANTHER" id="PTHR45663">
    <property type="entry name" value="GEO12009P1"/>
    <property type="match status" value="1"/>
</dbReference>
<evidence type="ECO:0000313" key="11">
    <source>
        <dbReference type="EMBL" id="EPD31331.1"/>
    </source>
</evidence>
<dbReference type="AlphaFoldDB" id="A0A9W5RF82"/>
<dbReference type="SUPFAM" id="SSF52833">
    <property type="entry name" value="Thioredoxin-like"/>
    <property type="match status" value="1"/>
</dbReference>
<dbReference type="EMBL" id="AGWN01000001">
    <property type="protein sequence ID" value="EPD31331.1"/>
    <property type="molecule type" value="Genomic_DNA"/>
</dbReference>
<feature type="disulfide bond" description="Redox-active" evidence="9">
    <location>
        <begin position="32"/>
        <end position="35"/>
    </location>
</feature>
<dbReference type="Gene3D" id="3.40.30.10">
    <property type="entry name" value="Glutaredoxin"/>
    <property type="match status" value="1"/>
</dbReference>
<organism evidence="11 12">
    <name type="scientific">Gleimia europaea ACS-120-V-Col10b</name>
    <dbReference type="NCBI Taxonomy" id="883069"/>
    <lineage>
        <taxon>Bacteria</taxon>
        <taxon>Bacillati</taxon>
        <taxon>Actinomycetota</taxon>
        <taxon>Actinomycetes</taxon>
        <taxon>Actinomycetales</taxon>
        <taxon>Actinomycetaceae</taxon>
        <taxon>Gleimia</taxon>
    </lineage>
</organism>
<evidence type="ECO:0000256" key="5">
    <source>
        <dbReference type="ARBA" id="ARBA00023284"/>
    </source>
</evidence>
<feature type="domain" description="Thioredoxin" evidence="10">
    <location>
        <begin position="1"/>
        <end position="107"/>
    </location>
</feature>
<dbReference type="FunFam" id="3.40.30.10:FF:000001">
    <property type="entry name" value="Thioredoxin"/>
    <property type="match status" value="1"/>
</dbReference>
<evidence type="ECO:0000313" key="12">
    <source>
        <dbReference type="Proteomes" id="UP000014387"/>
    </source>
</evidence>
<feature type="site" description="Contributes to redox potential value" evidence="8">
    <location>
        <position position="34"/>
    </location>
</feature>
<dbReference type="InterPro" id="IPR005746">
    <property type="entry name" value="Thioredoxin"/>
</dbReference>
<dbReference type="RefSeq" id="WP_016444442.1">
    <property type="nucleotide sequence ID" value="NZ_KE150266.1"/>
</dbReference>
<proteinExistence type="inferred from homology"/>
<evidence type="ECO:0000259" key="10">
    <source>
        <dbReference type="PROSITE" id="PS51352"/>
    </source>
</evidence>
<dbReference type="InterPro" id="IPR036249">
    <property type="entry name" value="Thioredoxin-like_sf"/>
</dbReference>
<evidence type="ECO:0000256" key="9">
    <source>
        <dbReference type="PIRSR" id="PIRSR000077-4"/>
    </source>
</evidence>
<keyword evidence="2" id="KW-0813">Transport</keyword>
<gene>
    <name evidence="11" type="ORF">HMPREF9238_01099</name>
</gene>
<accession>A0A9W5RF82</accession>
<dbReference type="Proteomes" id="UP000014387">
    <property type="component" value="Unassembled WGS sequence"/>
</dbReference>
<dbReference type="InterPro" id="IPR017937">
    <property type="entry name" value="Thioredoxin_CS"/>
</dbReference>
<sequence length="107" mass="11300">MAETIKISDADFAAVVNGSDLPVLVDFWAPWCGPCQQMSPILDEVASELSGKIIVGKVNVDENPTLATKFGIVSIPTMILFQGGKPVKSIVGGRTKAKLKTDIEAGL</sequence>
<comment type="similarity">
    <text evidence="1 7">Belongs to the thioredoxin family.</text>
</comment>
<feature type="site" description="Contributes to redox potential value" evidence="8">
    <location>
        <position position="33"/>
    </location>
</feature>
<keyword evidence="12" id="KW-1185">Reference proteome</keyword>
<evidence type="ECO:0000256" key="3">
    <source>
        <dbReference type="ARBA" id="ARBA00022982"/>
    </source>
</evidence>
<dbReference type="GO" id="GO:0005829">
    <property type="term" value="C:cytosol"/>
    <property type="evidence" value="ECO:0007669"/>
    <property type="project" value="TreeGrafter"/>
</dbReference>
<name>A0A9W5RF82_9ACTO</name>
<evidence type="ECO:0000256" key="7">
    <source>
        <dbReference type="PIRNR" id="PIRNR000077"/>
    </source>
</evidence>
<protein>
    <recommendedName>
        <fullName evidence="6 7">Thioredoxin</fullName>
    </recommendedName>
</protein>
<keyword evidence="3" id="KW-0249">Electron transport</keyword>
<keyword evidence="4 9" id="KW-1015">Disulfide bond</keyword>
<dbReference type="PRINTS" id="PR00421">
    <property type="entry name" value="THIOREDOXIN"/>
</dbReference>
<reference evidence="11 12" key="1">
    <citation type="submission" date="2013-05" db="EMBL/GenBank/DDBJ databases">
        <title>The Genome Sequence of Actinomyces europaeus ACS-120-V-COL10B.</title>
        <authorList>
            <consortium name="The Broad Institute Genomics Platform"/>
            <person name="Earl A."/>
            <person name="Ward D."/>
            <person name="Feldgarden M."/>
            <person name="Gevers D."/>
            <person name="Saerens B."/>
            <person name="Vaneechoutte M."/>
            <person name="Walker B."/>
            <person name="Young S."/>
            <person name="Zeng Q."/>
            <person name="Gargeya S."/>
            <person name="Fitzgerald M."/>
            <person name="Haas B."/>
            <person name="Abouelleil A."/>
            <person name="Allen A.W."/>
            <person name="Alvarado L."/>
            <person name="Arachchi H.M."/>
            <person name="Berlin A.M."/>
            <person name="Chapman S.B."/>
            <person name="Gainer-Dewar J."/>
            <person name="Goldberg J."/>
            <person name="Griggs A."/>
            <person name="Gujja S."/>
            <person name="Hansen M."/>
            <person name="Howarth C."/>
            <person name="Imamovic A."/>
            <person name="Ireland A."/>
            <person name="Larimer J."/>
            <person name="McCowan C."/>
            <person name="Murphy C."/>
            <person name="Pearson M."/>
            <person name="Poon T.W."/>
            <person name="Priest M."/>
            <person name="Roberts A."/>
            <person name="Saif S."/>
            <person name="Shea T."/>
            <person name="Sisk P."/>
            <person name="Sykes S."/>
            <person name="Wortman J."/>
            <person name="Nusbaum C."/>
            <person name="Birren B."/>
        </authorList>
    </citation>
    <scope>NUCLEOTIDE SEQUENCE [LARGE SCALE GENOMIC DNA]</scope>
    <source>
        <strain evidence="11 12">ACS-120-V-Col10b</strain>
    </source>
</reference>
<evidence type="ECO:0000256" key="2">
    <source>
        <dbReference type="ARBA" id="ARBA00022448"/>
    </source>
</evidence>
<evidence type="ECO:0000256" key="6">
    <source>
        <dbReference type="NCBIfam" id="TIGR01068"/>
    </source>
</evidence>
<evidence type="ECO:0000256" key="4">
    <source>
        <dbReference type="ARBA" id="ARBA00023157"/>
    </source>
</evidence>
<dbReference type="NCBIfam" id="TIGR01068">
    <property type="entry name" value="thioredoxin"/>
    <property type="match status" value="1"/>
</dbReference>
<dbReference type="CDD" id="cd02947">
    <property type="entry name" value="TRX_family"/>
    <property type="match status" value="1"/>
</dbReference>
<dbReference type="PANTHER" id="PTHR45663:SF11">
    <property type="entry name" value="GEO12009P1"/>
    <property type="match status" value="1"/>
</dbReference>
<dbReference type="PIRSF" id="PIRSF000077">
    <property type="entry name" value="Thioredoxin"/>
    <property type="match status" value="1"/>
</dbReference>